<feature type="region of interest" description="Disordered" evidence="1">
    <location>
        <begin position="1"/>
        <end position="97"/>
    </location>
</feature>
<protein>
    <submittedName>
        <fullName evidence="5">Uncharacterized protein</fullName>
    </submittedName>
</protein>
<comment type="caution">
    <text evidence="5">The sequence shown here is derived from an EMBL/GenBank/DDBJ whole genome shotgun (WGS) entry which is preliminary data.</text>
</comment>
<feature type="region of interest" description="Disordered" evidence="1">
    <location>
        <begin position="177"/>
        <end position="209"/>
    </location>
</feature>
<dbReference type="InterPro" id="IPR053900">
    <property type="entry name" value="C5orf34-like_dom"/>
</dbReference>
<feature type="compositionally biased region" description="Basic and acidic residues" evidence="1">
    <location>
        <begin position="180"/>
        <end position="197"/>
    </location>
</feature>
<organism evidence="5 6">
    <name type="scientific">Elysia chlorotica</name>
    <name type="common">Eastern emerald elysia</name>
    <name type="synonym">Sea slug</name>
    <dbReference type="NCBI Taxonomy" id="188477"/>
    <lineage>
        <taxon>Eukaryota</taxon>
        <taxon>Metazoa</taxon>
        <taxon>Spiralia</taxon>
        <taxon>Lophotrochozoa</taxon>
        <taxon>Mollusca</taxon>
        <taxon>Gastropoda</taxon>
        <taxon>Heterobranchia</taxon>
        <taxon>Euthyneura</taxon>
        <taxon>Panpulmonata</taxon>
        <taxon>Sacoglossa</taxon>
        <taxon>Placobranchoidea</taxon>
        <taxon>Plakobranchidae</taxon>
        <taxon>Elysia</taxon>
    </lineage>
</organism>
<dbReference type="EMBL" id="RQTK01000732">
    <property type="protein sequence ID" value="RUS75538.1"/>
    <property type="molecule type" value="Genomic_DNA"/>
</dbReference>
<dbReference type="Pfam" id="PF22834">
    <property type="entry name" value="Polo_box_4"/>
    <property type="match status" value="1"/>
</dbReference>
<dbReference type="OrthoDB" id="75908at2759"/>
<dbReference type="InterPro" id="IPR053899">
    <property type="entry name" value="C5orf34-like_2nd"/>
</dbReference>
<dbReference type="AlphaFoldDB" id="A0A3S1BV20"/>
<keyword evidence="6" id="KW-1185">Reference proteome</keyword>
<dbReference type="STRING" id="188477.A0A3S1BV20"/>
<evidence type="ECO:0000313" key="6">
    <source>
        <dbReference type="Proteomes" id="UP000271974"/>
    </source>
</evidence>
<evidence type="ECO:0000256" key="1">
    <source>
        <dbReference type="SAM" id="MobiDB-lite"/>
    </source>
</evidence>
<feature type="region of interest" description="Disordered" evidence="1">
    <location>
        <begin position="559"/>
        <end position="610"/>
    </location>
</feature>
<dbReference type="PANTHER" id="PTHR34531">
    <property type="entry name" value="ZGC:153352"/>
    <property type="match status" value="1"/>
</dbReference>
<dbReference type="Pfam" id="PF15016">
    <property type="entry name" value="C5orf34_C"/>
    <property type="match status" value="1"/>
</dbReference>
<feature type="non-terminal residue" evidence="5">
    <location>
        <position position="1"/>
    </location>
</feature>
<evidence type="ECO:0000259" key="4">
    <source>
        <dbReference type="Pfam" id="PF22834"/>
    </source>
</evidence>
<feature type="domain" description="C5orf34-like C-terminal" evidence="2">
    <location>
        <begin position="360"/>
        <end position="472"/>
    </location>
</feature>
<feature type="compositionally biased region" description="Polar residues" evidence="1">
    <location>
        <begin position="69"/>
        <end position="91"/>
    </location>
</feature>
<dbReference type="PANTHER" id="PTHR34531:SF1">
    <property type="entry name" value="CHROMOSOME 5 OPEN READING FRAME 34"/>
    <property type="match status" value="1"/>
</dbReference>
<feature type="compositionally biased region" description="Polar residues" evidence="1">
    <location>
        <begin position="580"/>
        <end position="589"/>
    </location>
</feature>
<name>A0A3S1BV20_ELYCH</name>
<reference evidence="5 6" key="1">
    <citation type="submission" date="2019-01" db="EMBL/GenBank/DDBJ databases">
        <title>A draft genome assembly of the solar-powered sea slug Elysia chlorotica.</title>
        <authorList>
            <person name="Cai H."/>
            <person name="Li Q."/>
            <person name="Fang X."/>
            <person name="Li J."/>
            <person name="Curtis N.E."/>
            <person name="Altenburger A."/>
            <person name="Shibata T."/>
            <person name="Feng M."/>
            <person name="Maeda T."/>
            <person name="Schwartz J.A."/>
            <person name="Shigenobu S."/>
            <person name="Lundholm N."/>
            <person name="Nishiyama T."/>
            <person name="Yang H."/>
            <person name="Hasebe M."/>
            <person name="Li S."/>
            <person name="Pierce S.K."/>
            <person name="Wang J."/>
        </authorList>
    </citation>
    <scope>NUCLEOTIDE SEQUENCE [LARGE SCALE GENOMIC DNA]</scope>
    <source>
        <strain evidence="5">EC2010</strain>
        <tissue evidence="5">Whole organism of an adult</tissue>
    </source>
</reference>
<gene>
    <name evidence="5" type="ORF">EGW08_016706</name>
</gene>
<proteinExistence type="predicted"/>
<dbReference type="InterPro" id="IPR027865">
    <property type="entry name" value="C5orf34-like_C"/>
</dbReference>
<feature type="domain" description="C5orf34-like" evidence="4">
    <location>
        <begin position="247"/>
        <end position="330"/>
    </location>
</feature>
<feature type="domain" description="C5orf34-like second" evidence="3">
    <location>
        <begin position="87"/>
        <end position="175"/>
    </location>
</feature>
<dbReference type="InterPro" id="IPR053901">
    <property type="entry name" value="C5orf34-like"/>
</dbReference>
<accession>A0A3S1BV20</accession>
<dbReference type="Proteomes" id="UP000271974">
    <property type="component" value="Unassembled WGS sequence"/>
</dbReference>
<dbReference type="Pfam" id="PF22833">
    <property type="entry name" value="C5orf34_2nd"/>
    <property type="match status" value="1"/>
</dbReference>
<evidence type="ECO:0000313" key="5">
    <source>
        <dbReference type="EMBL" id="RUS75538.1"/>
    </source>
</evidence>
<evidence type="ECO:0000259" key="2">
    <source>
        <dbReference type="Pfam" id="PF15016"/>
    </source>
</evidence>
<sequence length="700" mass="77898">RTDGALNGSYLAPGPDSDDGGVEETGLDRTICEEDQPPEELSRTVVGEESGHPTLLSSQQTRGADGAVNPTSNRQDNPVQAQMSQQNSNPGVKSAEFGDNVTTHLSYAHHHRTAQERDSELACQSLEPTGVSSGFLSEIDEKSQRSQCQSLYVWTTTHASRNACPPSWTHPLKLVQNAKSRQEHHNQHPSEVSERPKTTAPVEKQLSPLPAPLPVTCPFQHLHKWDAEKTLDVSDAAGSLEFQHGMLKVVISEGIVYRFVTVAKIHIVEIHPGDGSIIVSQGVKGHFYTHYITVEDRLEERTYSLKSLPAGHRKGRYSIAKLIQTANRYLMMNQQWERRGLKQELPCWKREMVAVVEPLSSSLLEECVVEGLGKFTAFTNGRVRAVFEDRTALDMVCNFSKRASESLQHGQEPKASLPVASQVSLPVSSYEAIFGASTARLLLPSGQYVTVDIQSPGQYKSYIQAGREWASWVNSSPMERHQFYTQKHAPSAMLRAAEHELKKIFCFNYILEQTMQMQNSIGYSSLDHALESDHRPTASVVPSPAALPAECEYSEAGPGRFAHLSNQTSPPYTHRHTRSQHYQQQSVQDPDTVFWHSAPGNDAHFNSRSGSNMMPEFLHVNPKGIRTSHQTAVRPGSQSGVMSVSDQMTQQTERMQSVTDGFQAVRQVLLRNSNLINDIDEFLDNSRKGNLLHSAREQDH</sequence>
<evidence type="ECO:0000259" key="3">
    <source>
        <dbReference type="Pfam" id="PF22833"/>
    </source>
</evidence>